<dbReference type="Proteomes" id="UP000176988">
    <property type="component" value="Unassembled WGS sequence"/>
</dbReference>
<evidence type="ECO:0000313" key="2">
    <source>
        <dbReference type="EMBL" id="OGM00827.1"/>
    </source>
</evidence>
<dbReference type="InterPro" id="IPR007374">
    <property type="entry name" value="ASCH_domain"/>
</dbReference>
<dbReference type="Gene3D" id="2.30.130.30">
    <property type="entry name" value="Hypothetical protein"/>
    <property type="match status" value="1"/>
</dbReference>
<sequence length="116" mass="13671">MDNKKISVHGMKLHPYPFDRIKSGQKIDELRLNDEKRKLIKIGDQIEFSRRPDLKEKLIVKVISLNTYPNFVDLYEGVKKRYPTSDKDNFIEGLRQYYSPEDEVKFGALEIGIRLV</sequence>
<evidence type="ECO:0000313" key="3">
    <source>
        <dbReference type="Proteomes" id="UP000176988"/>
    </source>
</evidence>
<protein>
    <recommendedName>
        <fullName evidence="1">ASCH domain-containing protein</fullName>
    </recommendedName>
</protein>
<accession>A0A1F7WE32</accession>
<dbReference type="STRING" id="1802424.A2480_01295"/>
<reference evidence="2 3" key="1">
    <citation type="journal article" date="2016" name="Nat. Commun.">
        <title>Thousands of microbial genomes shed light on interconnected biogeochemical processes in an aquifer system.</title>
        <authorList>
            <person name="Anantharaman K."/>
            <person name="Brown C.T."/>
            <person name="Hug L.A."/>
            <person name="Sharon I."/>
            <person name="Castelle C.J."/>
            <person name="Probst A.J."/>
            <person name="Thomas B.C."/>
            <person name="Singh A."/>
            <person name="Wilkins M.J."/>
            <person name="Karaoz U."/>
            <person name="Brodie E.L."/>
            <person name="Williams K.H."/>
            <person name="Hubbard S.S."/>
            <person name="Banfield J.F."/>
        </authorList>
    </citation>
    <scope>NUCLEOTIDE SEQUENCE [LARGE SCALE GENOMIC DNA]</scope>
</reference>
<dbReference type="Pfam" id="PF04266">
    <property type="entry name" value="ASCH"/>
    <property type="match status" value="1"/>
</dbReference>
<organism evidence="2 3">
    <name type="scientific">Candidatus Uhrbacteria bacterium RIFOXYC2_FULL_47_19</name>
    <dbReference type="NCBI Taxonomy" id="1802424"/>
    <lineage>
        <taxon>Bacteria</taxon>
        <taxon>Candidatus Uhriibacteriota</taxon>
    </lineage>
</organism>
<gene>
    <name evidence="2" type="ORF">A2480_01295</name>
</gene>
<feature type="domain" description="ASCH" evidence="1">
    <location>
        <begin position="11"/>
        <end position="105"/>
    </location>
</feature>
<name>A0A1F7WE32_9BACT</name>
<dbReference type="SUPFAM" id="SSF88697">
    <property type="entry name" value="PUA domain-like"/>
    <property type="match status" value="1"/>
</dbReference>
<evidence type="ECO:0000259" key="1">
    <source>
        <dbReference type="Pfam" id="PF04266"/>
    </source>
</evidence>
<dbReference type="AlphaFoldDB" id="A0A1F7WE32"/>
<dbReference type="EMBL" id="MGFG01000023">
    <property type="protein sequence ID" value="OGM00827.1"/>
    <property type="molecule type" value="Genomic_DNA"/>
</dbReference>
<dbReference type="InterPro" id="IPR015947">
    <property type="entry name" value="PUA-like_sf"/>
</dbReference>
<proteinExistence type="predicted"/>
<comment type="caution">
    <text evidence="2">The sequence shown here is derived from an EMBL/GenBank/DDBJ whole genome shotgun (WGS) entry which is preliminary data.</text>
</comment>